<dbReference type="Pfam" id="PF02901">
    <property type="entry name" value="PFL-like"/>
    <property type="match status" value="1"/>
</dbReference>
<dbReference type="OrthoDB" id="9803969at2"/>
<dbReference type="EMBL" id="CM001441">
    <property type="protein sequence ID" value="EHQ91859.1"/>
    <property type="molecule type" value="Genomic_DNA"/>
</dbReference>
<accession>H5XZF3</accession>
<dbReference type="eggNOG" id="COG1882">
    <property type="taxonomic scope" value="Bacteria"/>
</dbReference>
<dbReference type="GO" id="GO:0016829">
    <property type="term" value="F:lyase activity"/>
    <property type="evidence" value="ECO:0007669"/>
    <property type="project" value="UniProtKB-KW"/>
</dbReference>
<evidence type="ECO:0000259" key="4">
    <source>
        <dbReference type="PROSITE" id="PS51149"/>
    </source>
</evidence>
<evidence type="ECO:0000256" key="1">
    <source>
        <dbReference type="ARBA" id="ARBA00022818"/>
    </source>
</evidence>
<evidence type="ECO:0000313" key="7">
    <source>
        <dbReference type="Proteomes" id="UP000005104"/>
    </source>
</evidence>
<dbReference type="GO" id="GO:0005829">
    <property type="term" value="C:cytosol"/>
    <property type="evidence" value="ECO:0007669"/>
    <property type="project" value="TreeGrafter"/>
</dbReference>
<dbReference type="PANTHER" id="PTHR43641">
    <property type="entry name" value="FORMATE ACETYLTRANSFERASE 3-RELATED"/>
    <property type="match status" value="1"/>
</dbReference>
<dbReference type="RefSeq" id="WP_007786986.1">
    <property type="nucleotide sequence ID" value="NZ_CM001441.1"/>
</dbReference>
<feature type="domain" description="PFL" evidence="5">
    <location>
        <begin position="1"/>
        <end position="528"/>
    </location>
</feature>
<gene>
    <name evidence="6" type="ORF">DesyoDRAFT_4918</name>
</gene>
<feature type="modified residue" description="Glycine radical" evidence="3">
    <location>
        <position position="627"/>
    </location>
</feature>
<keyword evidence="1 3" id="KW-0556">Organic radical</keyword>
<keyword evidence="7" id="KW-1185">Reference proteome</keyword>
<keyword evidence="2 6" id="KW-0456">Lyase</keyword>
<dbReference type="Gene3D" id="3.20.70.20">
    <property type="match status" value="1"/>
</dbReference>
<keyword evidence="6" id="KW-0670">Pyruvate</keyword>
<dbReference type="SUPFAM" id="SSF51998">
    <property type="entry name" value="PFL-like glycyl radical enzymes"/>
    <property type="match status" value="1"/>
</dbReference>
<dbReference type="InterPro" id="IPR051215">
    <property type="entry name" value="GRE"/>
</dbReference>
<protein>
    <submittedName>
        <fullName evidence="6">Pyruvate-formate lyase</fullName>
    </submittedName>
</protein>
<reference evidence="6 7" key="1">
    <citation type="submission" date="2011-11" db="EMBL/GenBank/DDBJ databases">
        <title>The Noncontiguous Finished genome of Desulfosporosinus youngiae DSM 17734.</title>
        <authorList>
            <consortium name="US DOE Joint Genome Institute (JGI-PGF)"/>
            <person name="Lucas S."/>
            <person name="Han J."/>
            <person name="Lapidus A."/>
            <person name="Cheng J.-F."/>
            <person name="Goodwin L."/>
            <person name="Pitluck S."/>
            <person name="Peters L."/>
            <person name="Ovchinnikova G."/>
            <person name="Lu M."/>
            <person name="Land M.L."/>
            <person name="Hauser L."/>
            <person name="Pester M."/>
            <person name="Spring S."/>
            <person name="Ollivier B."/>
            <person name="Rattei T."/>
            <person name="Klenk H.-P."/>
            <person name="Wagner M."/>
            <person name="Loy A."/>
            <person name="Woyke T.J."/>
        </authorList>
    </citation>
    <scope>NUCLEOTIDE SEQUENCE [LARGE SCALE GENOMIC DNA]</scope>
    <source>
        <strain evidence="6 7">DSM 17734</strain>
    </source>
</reference>
<dbReference type="Proteomes" id="UP000005104">
    <property type="component" value="Chromosome"/>
</dbReference>
<dbReference type="AlphaFoldDB" id="H5XZF3"/>
<evidence type="ECO:0000259" key="5">
    <source>
        <dbReference type="PROSITE" id="PS51554"/>
    </source>
</evidence>
<sequence length="653" mass="72551">MLNKYLSKLSKLLRMSRRIPASEYLRALIGIRIYTSSDITGNICKILRASRIYINQDSRFVYSIDPWKIVWARGKKTVSNNTPAYERILKYGLEELRPSDINSSVEKRRRVLDGVIAYATKLQKAVEHSNHSDKEIIAAQLANMQTKPASDFREALQRILFANSLIWQAGHRLNGLGHLDSILEPYYTEGVSDGTLTRAAAKDLLRDFLKALHEYYLYKSQVLMGDTGQIIILGGDDGKGGYVHNDLTELFLELSKELVLPDPKILLRVNKNTPRRLYELSLDSIATGCGAPLFTNDDVVIPQLIAFGYDKEDAYKYGTSACWEPLIVGKSSDANNAASLNLLKPLLVVFDKEKLSDMTSFNDLFSAYAKSLSNEVQNVFALSQAKPFVEAPLLSLFMDLDDPSKDISEGGCKYNGMGITTVGMANAVNSLQNIKNLVFDSKELSLSELNSKRVEGFSAEWAKGLKENAIFGHDLERATELTEKIKAVVSTEITDFHTNLGGKVKFGLSSPSYIDSGKTTGASFDGRDVGEPLAVHISGASGLAPTELVSFASGLDYSGNKFNGNVVDFFVSPDFIKNNYDKFVDFLMLSQKRGYFQMQMNVVSAKTLTEARKNPKAFPDLVVRVWGFSAYFKDLPDSYKDVLIERALAAESR</sequence>
<dbReference type="HOGENOM" id="CLU_009096_2_0_9"/>
<dbReference type="Pfam" id="PF01228">
    <property type="entry name" value="Gly_radical"/>
    <property type="match status" value="1"/>
</dbReference>
<dbReference type="PANTHER" id="PTHR43641:SF2">
    <property type="entry name" value="DEHYDRATASE YBIW-RELATED"/>
    <property type="match status" value="1"/>
</dbReference>
<evidence type="ECO:0000256" key="3">
    <source>
        <dbReference type="PROSITE-ProRule" id="PRU00493"/>
    </source>
</evidence>
<organism evidence="6 7">
    <name type="scientific">Desulfosporosinus youngiae DSM 17734</name>
    <dbReference type="NCBI Taxonomy" id="768710"/>
    <lineage>
        <taxon>Bacteria</taxon>
        <taxon>Bacillati</taxon>
        <taxon>Bacillota</taxon>
        <taxon>Clostridia</taxon>
        <taxon>Eubacteriales</taxon>
        <taxon>Desulfitobacteriaceae</taxon>
        <taxon>Desulfosporosinus</taxon>
    </lineage>
</organism>
<feature type="domain" description="Glycine radical" evidence="4">
    <location>
        <begin position="532"/>
        <end position="652"/>
    </location>
</feature>
<name>H5XZF3_9FIRM</name>
<dbReference type="InterPro" id="IPR004184">
    <property type="entry name" value="PFL_dom"/>
</dbReference>
<dbReference type="PROSITE" id="PS51554">
    <property type="entry name" value="PFL"/>
    <property type="match status" value="1"/>
</dbReference>
<dbReference type="InterPro" id="IPR001150">
    <property type="entry name" value="Gly_radical"/>
</dbReference>
<dbReference type="STRING" id="768710.DesyoDRAFT_4918"/>
<proteinExistence type="predicted"/>
<evidence type="ECO:0000313" key="6">
    <source>
        <dbReference type="EMBL" id="EHQ91859.1"/>
    </source>
</evidence>
<evidence type="ECO:0000256" key="2">
    <source>
        <dbReference type="ARBA" id="ARBA00023239"/>
    </source>
</evidence>
<dbReference type="PROSITE" id="PS51149">
    <property type="entry name" value="GLY_RADICAL_2"/>
    <property type="match status" value="1"/>
</dbReference>